<gene>
    <name evidence="2" type="ORF">N7493_005683</name>
</gene>
<comment type="caution">
    <text evidence="2">The sequence shown here is derived from an EMBL/GenBank/DDBJ whole genome shotgun (WGS) entry which is preliminary data.</text>
</comment>
<feature type="non-terminal residue" evidence="2">
    <location>
        <position position="166"/>
    </location>
</feature>
<feature type="region of interest" description="Disordered" evidence="1">
    <location>
        <begin position="80"/>
        <end position="99"/>
    </location>
</feature>
<protein>
    <submittedName>
        <fullName evidence="2">Uncharacterized protein</fullName>
    </submittedName>
</protein>
<sequence length="166" mass="19129">CQVVARGRPRKLIGIEWLVIVSELSQKLEEVLAPRLWKRELGLWEIISANPAFPPQKLYEILTVYIPADLDDTTVSSLEKSRVSPHWPEEPDCESTEEPSAMSGLISQEFGWLEGKVEYHGRAARQLVYFFKFKDEEVERRYKETMMGASGKVMELFLGEPRRIGM</sequence>
<proteinExistence type="predicted"/>
<name>A0AAD6HN35_9EURO</name>
<evidence type="ECO:0000256" key="1">
    <source>
        <dbReference type="SAM" id="MobiDB-lite"/>
    </source>
</evidence>
<reference evidence="2" key="2">
    <citation type="submission" date="2023-01" db="EMBL/GenBank/DDBJ databases">
        <authorList>
            <person name="Petersen C."/>
        </authorList>
    </citation>
    <scope>NUCLEOTIDE SEQUENCE</scope>
    <source>
        <strain evidence="2">IBT 17514</strain>
    </source>
</reference>
<keyword evidence="3" id="KW-1185">Reference proteome</keyword>
<organism evidence="2 3">
    <name type="scientific">Penicillium malachiteum</name>
    <dbReference type="NCBI Taxonomy" id="1324776"/>
    <lineage>
        <taxon>Eukaryota</taxon>
        <taxon>Fungi</taxon>
        <taxon>Dikarya</taxon>
        <taxon>Ascomycota</taxon>
        <taxon>Pezizomycotina</taxon>
        <taxon>Eurotiomycetes</taxon>
        <taxon>Eurotiomycetidae</taxon>
        <taxon>Eurotiales</taxon>
        <taxon>Aspergillaceae</taxon>
        <taxon>Penicillium</taxon>
    </lineage>
</organism>
<dbReference type="EMBL" id="JAQJAN010000006">
    <property type="protein sequence ID" value="KAJ5727863.1"/>
    <property type="molecule type" value="Genomic_DNA"/>
</dbReference>
<dbReference type="Proteomes" id="UP001215712">
    <property type="component" value="Unassembled WGS sequence"/>
</dbReference>
<reference evidence="2" key="1">
    <citation type="journal article" date="2023" name="IMA Fungus">
        <title>Comparative genomic study of the Penicillium genus elucidates a diverse pangenome and 15 lateral gene transfer events.</title>
        <authorList>
            <person name="Petersen C."/>
            <person name="Sorensen T."/>
            <person name="Nielsen M.R."/>
            <person name="Sondergaard T.E."/>
            <person name="Sorensen J.L."/>
            <person name="Fitzpatrick D.A."/>
            <person name="Frisvad J.C."/>
            <person name="Nielsen K.L."/>
        </authorList>
    </citation>
    <scope>NUCLEOTIDE SEQUENCE</scope>
    <source>
        <strain evidence="2">IBT 17514</strain>
    </source>
</reference>
<accession>A0AAD6HN35</accession>
<dbReference type="AlphaFoldDB" id="A0AAD6HN35"/>
<evidence type="ECO:0000313" key="3">
    <source>
        <dbReference type="Proteomes" id="UP001215712"/>
    </source>
</evidence>
<evidence type="ECO:0000313" key="2">
    <source>
        <dbReference type="EMBL" id="KAJ5727863.1"/>
    </source>
</evidence>